<dbReference type="EMBL" id="AP023416">
    <property type="protein sequence ID" value="BCK79620.1"/>
    <property type="molecule type" value="Genomic_DNA"/>
</dbReference>
<protein>
    <recommendedName>
        <fullName evidence="1">Putative competence-damage inducible protein</fullName>
    </recommendedName>
</protein>
<evidence type="ECO:0000256" key="1">
    <source>
        <dbReference type="HAMAP-Rule" id="MF_00226"/>
    </source>
</evidence>
<evidence type="ECO:0000313" key="3">
    <source>
        <dbReference type="EMBL" id="BCK79620.1"/>
    </source>
</evidence>
<dbReference type="NCBIfam" id="NF001813">
    <property type="entry name" value="PRK00549.1"/>
    <property type="match status" value="1"/>
</dbReference>
<reference evidence="3" key="1">
    <citation type="submission" date="2020-09" db="EMBL/GenBank/DDBJ databases">
        <title>New species isolated from human feces.</title>
        <authorList>
            <person name="Kitahara M."/>
            <person name="Shigeno Y."/>
            <person name="Shime M."/>
            <person name="Matsumoto Y."/>
            <person name="Nakamura S."/>
            <person name="Motooka D."/>
            <person name="Fukuoka S."/>
            <person name="Nishikawa H."/>
            <person name="Benno Y."/>
        </authorList>
    </citation>
    <scope>NUCLEOTIDE SEQUENCE</scope>
    <source>
        <strain evidence="3">MM35</strain>
        <plasmid evidence="3">pMM35_01</plasmid>
    </source>
</reference>
<keyword evidence="3" id="KW-0614">Plasmid</keyword>
<dbReference type="InterPro" id="IPR036425">
    <property type="entry name" value="MoaB/Mog-like_dom_sf"/>
</dbReference>
<dbReference type="HAMAP" id="MF_00226_B">
    <property type="entry name" value="CinA_B"/>
    <property type="match status" value="1"/>
</dbReference>
<dbReference type="Proteomes" id="UP000681343">
    <property type="component" value="Plasmid pMM35_01"/>
</dbReference>
<organism evidence="3 4">
    <name type="scientific">Vescimonas fastidiosa</name>
    <dbReference type="NCBI Taxonomy" id="2714353"/>
    <lineage>
        <taxon>Bacteria</taxon>
        <taxon>Bacillati</taxon>
        <taxon>Bacillota</taxon>
        <taxon>Clostridia</taxon>
        <taxon>Eubacteriales</taxon>
        <taxon>Oscillospiraceae</taxon>
        <taxon>Vescimonas</taxon>
    </lineage>
</organism>
<dbReference type="NCBIfam" id="TIGR00200">
    <property type="entry name" value="cinA_nterm"/>
    <property type="match status" value="1"/>
</dbReference>
<accession>A0A810PV59</accession>
<dbReference type="InterPro" id="IPR041424">
    <property type="entry name" value="CinA_KH"/>
</dbReference>
<dbReference type="PANTHER" id="PTHR13939:SF0">
    <property type="entry name" value="NMN AMIDOHYDROLASE-LIKE PROTEIN YFAY"/>
    <property type="match status" value="1"/>
</dbReference>
<dbReference type="InterPro" id="IPR008135">
    <property type="entry name" value="Competence-induced_CinA"/>
</dbReference>
<dbReference type="PANTHER" id="PTHR13939">
    <property type="entry name" value="NICOTINAMIDE-NUCLEOTIDE AMIDOHYDROLASE PNCC"/>
    <property type="match status" value="1"/>
</dbReference>
<gene>
    <name evidence="1 3" type="primary">cinA</name>
    <name evidence="3" type="ORF">MM35RIKEN_18120</name>
</gene>
<feature type="domain" description="MoaB/Mog" evidence="2">
    <location>
        <begin position="6"/>
        <end position="174"/>
    </location>
</feature>
<dbReference type="SMART" id="SM00852">
    <property type="entry name" value="MoCF_biosynth"/>
    <property type="match status" value="1"/>
</dbReference>
<keyword evidence="4" id="KW-1185">Reference proteome</keyword>
<dbReference type="InterPro" id="IPR050101">
    <property type="entry name" value="CinA"/>
</dbReference>
<dbReference type="PIRSF" id="PIRSF006728">
    <property type="entry name" value="CinA"/>
    <property type="match status" value="1"/>
</dbReference>
<dbReference type="Pfam" id="PF18146">
    <property type="entry name" value="CinA_KH"/>
    <property type="match status" value="1"/>
</dbReference>
<dbReference type="AlphaFoldDB" id="A0A810PV59"/>
<dbReference type="NCBIfam" id="TIGR00199">
    <property type="entry name" value="PncC_domain"/>
    <property type="match status" value="1"/>
</dbReference>
<geneLocation type="plasmid" evidence="3 4">
    <name>pMM35_01</name>
</geneLocation>
<dbReference type="Gene3D" id="3.40.980.10">
    <property type="entry name" value="MoaB/Mog-like domain"/>
    <property type="match status" value="1"/>
</dbReference>
<dbReference type="NCBIfam" id="TIGR00177">
    <property type="entry name" value="molyb_syn"/>
    <property type="match status" value="1"/>
</dbReference>
<dbReference type="RefSeq" id="WP_212821306.1">
    <property type="nucleotide sequence ID" value="NZ_AP023416.1"/>
</dbReference>
<proteinExistence type="inferred from homology"/>
<dbReference type="CDD" id="cd00885">
    <property type="entry name" value="cinA"/>
    <property type="match status" value="1"/>
</dbReference>
<dbReference type="Pfam" id="PF02464">
    <property type="entry name" value="CinA"/>
    <property type="match status" value="1"/>
</dbReference>
<dbReference type="KEGG" id="vfa:MM35RIKEN_18120"/>
<evidence type="ECO:0000313" key="4">
    <source>
        <dbReference type="Proteomes" id="UP000681343"/>
    </source>
</evidence>
<dbReference type="InterPro" id="IPR001453">
    <property type="entry name" value="MoaB/Mog_dom"/>
</dbReference>
<dbReference type="InterPro" id="IPR008136">
    <property type="entry name" value="CinA_C"/>
</dbReference>
<comment type="similarity">
    <text evidence="1">Belongs to the CinA family.</text>
</comment>
<dbReference type="Gene3D" id="3.90.950.20">
    <property type="entry name" value="CinA-like"/>
    <property type="match status" value="1"/>
</dbReference>
<evidence type="ECO:0000259" key="2">
    <source>
        <dbReference type="SMART" id="SM00852"/>
    </source>
</evidence>
<dbReference type="Pfam" id="PF00994">
    <property type="entry name" value="MoCF_biosynth"/>
    <property type="match status" value="1"/>
</dbReference>
<dbReference type="SUPFAM" id="SSF142433">
    <property type="entry name" value="CinA-like"/>
    <property type="match status" value="1"/>
</dbReference>
<name>A0A810PV59_9FIRM</name>
<dbReference type="InterPro" id="IPR036653">
    <property type="entry name" value="CinA-like_C"/>
</dbReference>
<sequence>MFHHAEIIAVGSELLLGNVANTDAQYVSQKLAAVGVDVLYHTVVGDNPERLRQVTDIARQRCDLLIFIGGLGPTYDDLTKDTVCAAFGVATEFHEDVMEEISGYFKNVFRREMPDCNRRQAYLPKGCTVLHNPVGTAPGCVFTADGVTVAMLPGVPHECRYLTDHALLPYLQARQESMILSHTLHVFGLTEPKVQEELGDLMNGAVNPSLAPYAKGAEVQLRLTAKAATEADCERLLAPLMQAVRQRLGAHVYGVDMGSPEQHAVQALTRRGLTVSAAESCTGGLIAKRLTDVPGASAAFLGGVVSYTNGVKHGVLGVPEALLQQYGAVSEPVAKAMAEGARRITGSNLALSVTGLAGPDGDDRGNPVGTVYIGLAKAGGTQVTQLFLKGDRKSIRQQAADYAFALLNKYLQKINP</sequence>
<dbReference type="SUPFAM" id="SSF53218">
    <property type="entry name" value="Molybdenum cofactor biosynthesis proteins"/>
    <property type="match status" value="1"/>
</dbReference>
<dbReference type="Gene3D" id="3.30.70.2860">
    <property type="match status" value="1"/>
</dbReference>